<comment type="caution">
    <text evidence="1">The sequence shown here is derived from an EMBL/GenBank/DDBJ whole genome shotgun (WGS) entry which is preliminary data.</text>
</comment>
<dbReference type="GO" id="GO:0016811">
    <property type="term" value="F:hydrolase activity, acting on carbon-nitrogen (but not peptide) bonds, in linear amides"/>
    <property type="evidence" value="ECO:0007669"/>
    <property type="project" value="TreeGrafter"/>
</dbReference>
<proteinExistence type="predicted"/>
<dbReference type="RefSeq" id="WP_114509380.1">
    <property type="nucleotide sequence ID" value="NZ_QPMK01000002.1"/>
</dbReference>
<dbReference type="Pfam" id="PF02585">
    <property type="entry name" value="PIG-L"/>
    <property type="match status" value="1"/>
</dbReference>
<evidence type="ECO:0000313" key="2">
    <source>
        <dbReference type="Proteomes" id="UP000253977"/>
    </source>
</evidence>
<dbReference type="Gene3D" id="3.40.50.10320">
    <property type="entry name" value="LmbE-like"/>
    <property type="match status" value="1"/>
</dbReference>
<protein>
    <submittedName>
        <fullName evidence="1">PIG-L family deacetylase</fullName>
    </submittedName>
</protein>
<dbReference type="PANTHER" id="PTHR12993:SF29">
    <property type="entry name" value="BLR3841 PROTEIN"/>
    <property type="match status" value="1"/>
</dbReference>
<dbReference type="Proteomes" id="UP000253977">
    <property type="component" value="Unassembled WGS sequence"/>
</dbReference>
<dbReference type="InterPro" id="IPR003737">
    <property type="entry name" value="GlcNAc_PI_deacetylase-related"/>
</dbReference>
<dbReference type="OrthoDB" id="7253851at2"/>
<dbReference type="InterPro" id="IPR024078">
    <property type="entry name" value="LmbE-like_dom_sf"/>
</dbReference>
<name>A0A369TT05_9RHOB</name>
<dbReference type="PANTHER" id="PTHR12993">
    <property type="entry name" value="N-ACETYLGLUCOSAMINYL-PHOSPHATIDYLINOSITOL DE-N-ACETYLASE-RELATED"/>
    <property type="match status" value="1"/>
</dbReference>
<organism evidence="1 2">
    <name type="scientific">Thalassococcus profundi</name>
    <dbReference type="NCBI Taxonomy" id="2282382"/>
    <lineage>
        <taxon>Bacteria</taxon>
        <taxon>Pseudomonadati</taxon>
        <taxon>Pseudomonadota</taxon>
        <taxon>Alphaproteobacteria</taxon>
        <taxon>Rhodobacterales</taxon>
        <taxon>Roseobacteraceae</taxon>
        <taxon>Thalassococcus</taxon>
    </lineage>
</organism>
<dbReference type="SUPFAM" id="SSF102588">
    <property type="entry name" value="LmbE-like"/>
    <property type="match status" value="1"/>
</dbReference>
<dbReference type="EMBL" id="QPMK01000002">
    <property type="protein sequence ID" value="RDD67565.1"/>
    <property type="molecule type" value="Genomic_DNA"/>
</dbReference>
<gene>
    <name evidence="1" type="ORF">DU478_02605</name>
</gene>
<dbReference type="AlphaFoldDB" id="A0A369TT05"/>
<evidence type="ECO:0000313" key="1">
    <source>
        <dbReference type="EMBL" id="RDD67565.1"/>
    </source>
</evidence>
<reference evidence="1 2" key="1">
    <citation type="submission" date="2018-07" db="EMBL/GenBank/DDBJ databases">
        <title>Thalassococcus profundi sp. nov., a marine bacterium isolated from deep seawater of Okinawa Trough.</title>
        <authorList>
            <person name="Yu M."/>
        </authorList>
    </citation>
    <scope>NUCLEOTIDE SEQUENCE [LARGE SCALE GENOMIC DNA]</scope>
    <source>
        <strain evidence="1 2">WRAS1</strain>
    </source>
</reference>
<accession>A0A369TT05</accession>
<sequence>MPSGLVISAHAADFVWRSGGAIALHASEGWDMHVVCLSLGARGESAKLWRQEGMTVDRVNAERTDETHRAAEVLGANLRLLDHGDYPMRIPEDTILQLADIIREVAPSFILSHAPGDPWNFDHELTSRVAQEAQIISQAKGHNPDMPSAKPVPILMYEPHQPENSGWRPDVYLDIDPVFDQKRKAFACMDAQEWLWEYHTRVALQRGNQAWLNSGRKITHAEAYQTLFPRVVSSFPSI</sequence>
<keyword evidence="2" id="KW-1185">Reference proteome</keyword>